<comment type="pathway">
    <text evidence="7">Metabolic intermediate biosynthesis; chorismate biosynthesis; chorismate from D-erythrose 4-phosphate and phosphoenolpyruvate: step 5/7.</text>
</comment>
<dbReference type="PANTHER" id="PTHR21087">
    <property type="entry name" value="SHIKIMATE KINASE"/>
    <property type="match status" value="1"/>
</dbReference>
<dbReference type="CDD" id="cd00464">
    <property type="entry name" value="SK"/>
    <property type="match status" value="1"/>
</dbReference>
<evidence type="ECO:0000313" key="9">
    <source>
        <dbReference type="Proteomes" id="UP001200557"/>
    </source>
</evidence>
<evidence type="ECO:0000256" key="4">
    <source>
        <dbReference type="ARBA" id="ARBA00022777"/>
    </source>
</evidence>
<dbReference type="EC" id="2.7.1.71" evidence="7"/>
<dbReference type="PANTHER" id="PTHR21087:SF16">
    <property type="entry name" value="SHIKIMATE KINASE 1, CHLOROPLASTIC"/>
    <property type="match status" value="1"/>
</dbReference>
<organism evidence="8 9">
    <name type="scientific">Octadecabacter dasysiphoniae</name>
    <dbReference type="NCBI Taxonomy" id="2909341"/>
    <lineage>
        <taxon>Bacteria</taxon>
        <taxon>Pseudomonadati</taxon>
        <taxon>Pseudomonadota</taxon>
        <taxon>Alphaproteobacteria</taxon>
        <taxon>Rhodobacterales</taxon>
        <taxon>Roseobacteraceae</taxon>
        <taxon>Octadecabacter</taxon>
    </lineage>
</organism>
<feature type="binding site" evidence="7">
    <location>
        <position position="109"/>
    </location>
    <ligand>
        <name>ATP</name>
        <dbReference type="ChEBI" id="CHEBI:30616"/>
    </ligand>
</feature>
<dbReference type="InterPro" id="IPR031322">
    <property type="entry name" value="Shikimate/glucono_kinase"/>
</dbReference>
<keyword evidence="4 7" id="KW-0418">Kinase</keyword>
<dbReference type="PRINTS" id="PR01100">
    <property type="entry name" value="SHIKIMTKNASE"/>
</dbReference>
<sequence>MMGSGKTAIGRTLAHVLDVPYVDSDAEIEAAANATIAEIFDKSGEPFFRDREAEVIARLLQSRPCILSTGGGAYLAERNRAAISDHGVAVWLDADLELLWERVRHKDTRPLLRTPDPRATLAEIFEARAPIYAMADLRAEAKPAFSIDEMTDEVLRVLSVRPDVLEPVT</sequence>
<dbReference type="InterPro" id="IPR000623">
    <property type="entry name" value="Shikimate_kinase/TSH1"/>
</dbReference>
<evidence type="ECO:0000313" key="8">
    <source>
        <dbReference type="EMBL" id="MCF2870564.1"/>
    </source>
</evidence>
<feature type="binding site" evidence="7">
    <location>
        <position position="49"/>
    </location>
    <ligand>
        <name>substrate</name>
    </ligand>
</feature>
<dbReference type="HAMAP" id="MF_00109">
    <property type="entry name" value="Shikimate_kinase"/>
    <property type="match status" value="1"/>
</dbReference>
<feature type="binding site" evidence="7">
    <location>
        <position position="25"/>
    </location>
    <ligand>
        <name>substrate</name>
    </ligand>
</feature>
<keyword evidence="9" id="KW-1185">Reference proteome</keyword>
<reference evidence="8 9" key="1">
    <citation type="submission" date="2022-01" db="EMBL/GenBank/DDBJ databases">
        <title>Octadecabacter sp. nov., isolated from a marine alga.</title>
        <authorList>
            <person name="Jin M.S."/>
            <person name="Kim H.M."/>
            <person name="Han D.M."/>
            <person name="Jung J.J."/>
            <person name="Jeon C.O."/>
        </authorList>
    </citation>
    <scope>NUCLEOTIDE SEQUENCE [LARGE SCALE GENOMIC DNA]</scope>
    <source>
        <strain evidence="8 9">G9-8</strain>
    </source>
</reference>
<evidence type="ECO:0000256" key="2">
    <source>
        <dbReference type="ARBA" id="ARBA00022679"/>
    </source>
</evidence>
<keyword evidence="1 7" id="KW-0028">Amino-acid biosynthesis</keyword>
<dbReference type="SUPFAM" id="SSF52540">
    <property type="entry name" value="P-loop containing nucleoside triphosphate hydrolases"/>
    <property type="match status" value="1"/>
</dbReference>
<keyword evidence="7" id="KW-0479">Metal-binding</keyword>
<comment type="subunit">
    <text evidence="7">Monomer.</text>
</comment>
<comment type="function">
    <text evidence="7">Catalyzes the specific phosphorylation of the 3-hydroxyl group of shikimic acid using ATP as a cosubstrate.</text>
</comment>
<accession>A0ABS9CUR8</accession>
<comment type="cofactor">
    <cofactor evidence="7">
        <name>Mg(2+)</name>
        <dbReference type="ChEBI" id="CHEBI:18420"/>
    </cofactor>
    <text evidence="7">Binds 1 Mg(2+) ion per subunit.</text>
</comment>
<comment type="caution">
    <text evidence="7">Lacks conserved residue(s) required for the propagation of feature annotation.</text>
</comment>
<keyword evidence="5 7" id="KW-0067">ATP-binding</keyword>
<keyword evidence="7" id="KW-0460">Magnesium</keyword>
<name>A0ABS9CUR8_9RHOB</name>
<gene>
    <name evidence="7" type="primary">aroK</name>
    <name evidence="8" type="ORF">L0664_05760</name>
</gene>
<feature type="binding site" evidence="7">
    <location>
        <begin position="3"/>
        <end position="8"/>
    </location>
    <ligand>
        <name>ATP</name>
        <dbReference type="ChEBI" id="CHEBI:30616"/>
    </ligand>
</feature>
<dbReference type="EMBL" id="JAKGAQ010000001">
    <property type="protein sequence ID" value="MCF2870564.1"/>
    <property type="molecule type" value="Genomic_DNA"/>
</dbReference>
<dbReference type="Gene3D" id="3.40.50.300">
    <property type="entry name" value="P-loop containing nucleotide triphosphate hydrolases"/>
    <property type="match status" value="1"/>
</dbReference>
<dbReference type="InterPro" id="IPR027417">
    <property type="entry name" value="P-loop_NTPase"/>
</dbReference>
<comment type="subcellular location">
    <subcellularLocation>
        <location evidence="7">Cytoplasm</location>
    </subcellularLocation>
</comment>
<evidence type="ECO:0000256" key="5">
    <source>
        <dbReference type="ARBA" id="ARBA00022840"/>
    </source>
</evidence>
<protein>
    <recommendedName>
        <fullName evidence="7">Shikimate kinase</fullName>
        <shortName evidence="7">SK</shortName>
        <ecNumber evidence="7">2.7.1.71</ecNumber>
    </recommendedName>
</protein>
<dbReference type="Pfam" id="PF01202">
    <property type="entry name" value="SKI"/>
    <property type="match status" value="1"/>
</dbReference>
<evidence type="ECO:0000256" key="1">
    <source>
        <dbReference type="ARBA" id="ARBA00022605"/>
    </source>
</evidence>
<feature type="binding site" evidence="7">
    <location>
        <position position="7"/>
    </location>
    <ligand>
        <name>Mg(2+)</name>
        <dbReference type="ChEBI" id="CHEBI:18420"/>
    </ligand>
</feature>
<comment type="caution">
    <text evidence="8">The sequence shown here is derived from an EMBL/GenBank/DDBJ whole genome shotgun (WGS) entry which is preliminary data.</text>
</comment>
<keyword evidence="2 7" id="KW-0808">Transferase</keyword>
<dbReference type="Proteomes" id="UP001200557">
    <property type="component" value="Unassembled WGS sequence"/>
</dbReference>
<keyword evidence="7" id="KW-0963">Cytoplasm</keyword>
<keyword evidence="6 7" id="KW-0057">Aromatic amino acid biosynthesis</keyword>
<dbReference type="GO" id="GO:0004765">
    <property type="term" value="F:shikimate kinase activity"/>
    <property type="evidence" value="ECO:0007669"/>
    <property type="project" value="UniProtKB-EC"/>
</dbReference>
<dbReference type="RefSeq" id="WP_235224903.1">
    <property type="nucleotide sequence ID" value="NZ_JAKGAQ010000001.1"/>
</dbReference>
<comment type="catalytic activity">
    <reaction evidence="7">
        <text>shikimate + ATP = 3-phosphoshikimate + ADP + H(+)</text>
        <dbReference type="Rhea" id="RHEA:13121"/>
        <dbReference type="ChEBI" id="CHEBI:15378"/>
        <dbReference type="ChEBI" id="CHEBI:30616"/>
        <dbReference type="ChEBI" id="CHEBI:36208"/>
        <dbReference type="ChEBI" id="CHEBI:145989"/>
        <dbReference type="ChEBI" id="CHEBI:456216"/>
        <dbReference type="EC" id="2.7.1.71"/>
    </reaction>
</comment>
<feature type="binding site" evidence="7">
    <location>
        <position position="128"/>
    </location>
    <ligand>
        <name>substrate</name>
    </ligand>
</feature>
<evidence type="ECO:0000256" key="6">
    <source>
        <dbReference type="ARBA" id="ARBA00023141"/>
    </source>
</evidence>
<comment type="similarity">
    <text evidence="7">Belongs to the shikimate kinase family.</text>
</comment>
<feature type="binding site" evidence="7">
    <location>
        <position position="71"/>
    </location>
    <ligand>
        <name>substrate</name>
    </ligand>
</feature>
<dbReference type="NCBIfam" id="NF010552">
    <property type="entry name" value="PRK13946.1"/>
    <property type="match status" value="1"/>
</dbReference>
<keyword evidence="3 7" id="KW-0547">Nucleotide-binding</keyword>
<proteinExistence type="inferred from homology"/>
<evidence type="ECO:0000256" key="7">
    <source>
        <dbReference type="HAMAP-Rule" id="MF_00109"/>
    </source>
</evidence>
<evidence type="ECO:0000256" key="3">
    <source>
        <dbReference type="ARBA" id="ARBA00022741"/>
    </source>
</evidence>